<feature type="domain" description="Heterokaryon incompatibility" evidence="1">
    <location>
        <begin position="76"/>
        <end position="222"/>
    </location>
</feature>
<dbReference type="Proteomes" id="UP000799424">
    <property type="component" value="Unassembled WGS sequence"/>
</dbReference>
<sequence>MPCIRDVRWGVGKRLVGPKTALDPRRHLHSVSKLRTYSYEPLQASEIRLLDLQPGRHVDQIRCAMRRVALTDKSPYESLSYCWGTAREEKEVQCDGSTIPVTRNLFGALQHLRLEDAPRTLWIDAICINQANTVERGEQVGVMRGIFQFSERTVVWLGPSRHDSSRAIELIRQLAKVSQGRSANSWGPHLATKLPPLYDAAWSAFAALLKRQWWHRAWIVQEASVTRDITLVCGDDIFSWYELETAVQYAVDLGFFVAYGGSATFQAFTLFRTRANFLRERRPSLHDVLLQHRSFLATDPRDKVFGLLSLADQDSVKEMGIQPNYYQSSNDLFRAISESLLARQDLSAFKAAGIHDKSAESDLPSWVANWSVSDPTVPLDTSVTVDHGSKSAYPDILTPTFNACASTPSTPTFSPDHKLLRLHGVPVDHIAAVGALSRTRYLRHVSHMFELFVQCHDILTQLKDWETIARTHSTDPYPTGERNRDAFWHTLCAGRVPPNLVSARHDPRYKYYVLMRSLRRFVRVTVRWFPRSANDTWYNRFFYSLFQTAWLLLGWTPTKIQRIGFPPESLLPNHRRMARSQKGYVGLVPRLTREGDWIVVCEGGKLPLVVRREGEEWVLVGEAYVHGVMGGEAWDGRRGVDMWFK</sequence>
<reference evidence="2" key="1">
    <citation type="journal article" date="2020" name="Stud. Mycol.">
        <title>101 Dothideomycetes genomes: a test case for predicting lifestyles and emergence of pathogens.</title>
        <authorList>
            <person name="Haridas S."/>
            <person name="Albert R."/>
            <person name="Binder M."/>
            <person name="Bloem J."/>
            <person name="Labutti K."/>
            <person name="Salamov A."/>
            <person name="Andreopoulos B."/>
            <person name="Baker S."/>
            <person name="Barry K."/>
            <person name="Bills G."/>
            <person name="Bluhm B."/>
            <person name="Cannon C."/>
            <person name="Castanera R."/>
            <person name="Culley D."/>
            <person name="Daum C."/>
            <person name="Ezra D."/>
            <person name="Gonzalez J."/>
            <person name="Henrissat B."/>
            <person name="Kuo A."/>
            <person name="Liang C."/>
            <person name="Lipzen A."/>
            <person name="Lutzoni F."/>
            <person name="Magnuson J."/>
            <person name="Mondo S."/>
            <person name="Nolan M."/>
            <person name="Ohm R."/>
            <person name="Pangilinan J."/>
            <person name="Park H.-J."/>
            <person name="Ramirez L."/>
            <person name="Alfaro M."/>
            <person name="Sun H."/>
            <person name="Tritt A."/>
            <person name="Yoshinaga Y."/>
            <person name="Zwiers L.-H."/>
            <person name="Turgeon B."/>
            <person name="Goodwin S."/>
            <person name="Spatafora J."/>
            <person name="Crous P."/>
            <person name="Grigoriev I."/>
        </authorList>
    </citation>
    <scope>NUCLEOTIDE SEQUENCE</scope>
    <source>
        <strain evidence="2">CBS 113818</strain>
    </source>
</reference>
<dbReference type="InterPro" id="IPR052895">
    <property type="entry name" value="HetReg/Transcr_Mod"/>
</dbReference>
<protein>
    <submittedName>
        <fullName evidence="2">HET-domain-containing protein</fullName>
    </submittedName>
</protein>
<proteinExistence type="predicted"/>
<dbReference type="PANTHER" id="PTHR24148">
    <property type="entry name" value="ANKYRIN REPEAT DOMAIN-CONTAINING PROTEIN 39 HOMOLOG-RELATED"/>
    <property type="match status" value="1"/>
</dbReference>
<keyword evidence="3" id="KW-1185">Reference proteome</keyword>
<organism evidence="2 3">
    <name type="scientific">Ophiobolus disseminans</name>
    <dbReference type="NCBI Taxonomy" id="1469910"/>
    <lineage>
        <taxon>Eukaryota</taxon>
        <taxon>Fungi</taxon>
        <taxon>Dikarya</taxon>
        <taxon>Ascomycota</taxon>
        <taxon>Pezizomycotina</taxon>
        <taxon>Dothideomycetes</taxon>
        <taxon>Pleosporomycetidae</taxon>
        <taxon>Pleosporales</taxon>
        <taxon>Pleosporineae</taxon>
        <taxon>Phaeosphaeriaceae</taxon>
        <taxon>Ophiobolus</taxon>
    </lineage>
</organism>
<name>A0A6A6ZCC3_9PLEO</name>
<accession>A0A6A6ZCC3</accession>
<dbReference type="EMBL" id="MU006249">
    <property type="protein sequence ID" value="KAF2818752.1"/>
    <property type="molecule type" value="Genomic_DNA"/>
</dbReference>
<dbReference type="OrthoDB" id="5416609at2759"/>
<evidence type="ECO:0000259" key="1">
    <source>
        <dbReference type="Pfam" id="PF06985"/>
    </source>
</evidence>
<evidence type="ECO:0000313" key="2">
    <source>
        <dbReference type="EMBL" id="KAF2818752.1"/>
    </source>
</evidence>
<dbReference type="Pfam" id="PF26639">
    <property type="entry name" value="Het-6_barrel"/>
    <property type="match status" value="1"/>
</dbReference>
<evidence type="ECO:0000313" key="3">
    <source>
        <dbReference type="Proteomes" id="UP000799424"/>
    </source>
</evidence>
<dbReference type="AlphaFoldDB" id="A0A6A6ZCC3"/>
<dbReference type="PANTHER" id="PTHR24148:SF64">
    <property type="entry name" value="HETEROKARYON INCOMPATIBILITY DOMAIN-CONTAINING PROTEIN"/>
    <property type="match status" value="1"/>
</dbReference>
<dbReference type="Pfam" id="PF06985">
    <property type="entry name" value="HET"/>
    <property type="match status" value="1"/>
</dbReference>
<gene>
    <name evidence="2" type="ORF">CC86DRAFT_460892</name>
</gene>
<dbReference type="InterPro" id="IPR010730">
    <property type="entry name" value="HET"/>
</dbReference>